<keyword evidence="2" id="KW-1185">Reference proteome</keyword>
<evidence type="ECO:0000313" key="1">
    <source>
        <dbReference type="EMBL" id="TPP11638.1"/>
    </source>
</evidence>
<name>A0A504U8V3_9HYPH</name>
<reference evidence="1 2" key="1">
    <citation type="submission" date="2019-06" db="EMBL/GenBank/DDBJ databases">
        <title>Rhizobium sp. CL12 isolated from roots of soybean.</title>
        <authorList>
            <person name="Wang C."/>
        </authorList>
    </citation>
    <scope>NUCLEOTIDE SEQUENCE [LARGE SCALE GENOMIC DNA]</scope>
    <source>
        <strain evidence="1 2">CL12</strain>
    </source>
</reference>
<dbReference type="Gene3D" id="3.40.50.2300">
    <property type="match status" value="1"/>
</dbReference>
<sequence length="128" mass="13839">MTGHSIILVLEDQPLISMELESLISDAMLGEAVTMTSCEAASRWLEKNTPETAVLDVGLGDGDSRAVAEILIQRGVPFVVHTARERDSEPNCCVFQRGTWVPKLSDPDDLITAISLALETATRGSISR</sequence>
<dbReference type="OrthoDB" id="7950403at2"/>
<proteinExistence type="predicted"/>
<dbReference type="EMBL" id="VFYP01000001">
    <property type="protein sequence ID" value="TPP11638.1"/>
    <property type="molecule type" value="Genomic_DNA"/>
</dbReference>
<dbReference type="AlphaFoldDB" id="A0A504U8V3"/>
<comment type="caution">
    <text evidence="1">The sequence shown here is derived from an EMBL/GenBank/DDBJ whole genome shotgun (WGS) entry which is preliminary data.</text>
</comment>
<gene>
    <name evidence="1" type="ORF">FJQ55_12815</name>
</gene>
<dbReference type="Proteomes" id="UP000316429">
    <property type="component" value="Unassembled WGS sequence"/>
</dbReference>
<organism evidence="1 2">
    <name type="scientific">Rhizobium glycinendophyticum</name>
    <dbReference type="NCBI Taxonomy" id="2589807"/>
    <lineage>
        <taxon>Bacteria</taxon>
        <taxon>Pseudomonadati</taxon>
        <taxon>Pseudomonadota</taxon>
        <taxon>Alphaproteobacteria</taxon>
        <taxon>Hyphomicrobiales</taxon>
        <taxon>Rhizobiaceae</taxon>
        <taxon>Rhizobium/Agrobacterium group</taxon>
        <taxon>Rhizobium</taxon>
    </lineage>
</organism>
<protein>
    <submittedName>
        <fullName evidence="1">Response regulator</fullName>
    </submittedName>
</protein>
<dbReference type="SUPFAM" id="SSF52172">
    <property type="entry name" value="CheY-like"/>
    <property type="match status" value="1"/>
</dbReference>
<accession>A0A504U8V3</accession>
<dbReference type="RefSeq" id="WP_140828392.1">
    <property type="nucleotide sequence ID" value="NZ_VFYP01000001.1"/>
</dbReference>
<evidence type="ECO:0000313" key="2">
    <source>
        <dbReference type="Proteomes" id="UP000316429"/>
    </source>
</evidence>
<dbReference type="InterPro" id="IPR011006">
    <property type="entry name" value="CheY-like_superfamily"/>
</dbReference>